<evidence type="ECO:0008006" key="4">
    <source>
        <dbReference type="Google" id="ProtNLM"/>
    </source>
</evidence>
<organism evidence="2 3">
    <name type="scientific">Deinococcus seoulensis</name>
    <dbReference type="NCBI Taxonomy" id="1837379"/>
    <lineage>
        <taxon>Bacteria</taxon>
        <taxon>Thermotogati</taxon>
        <taxon>Deinococcota</taxon>
        <taxon>Deinococci</taxon>
        <taxon>Deinococcales</taxon>
        <taxon>Deinococcaceae</taxon>
        <taxon>Deinococcus</taxon>
    </lineage>
</organism>
<sequence>MKKSHRTEGAMLIVTVLVVMVMMVVILAITSQLALSSRRSSTAQESSIRAMYAAEAGLSRSQTQLNLVNSLLQPNSMVIPSGPSGVTTTQMETDILSLCGLTALPVNVVNNVTNVLCGVTGSQGVLGSQSVTTLGTGNRLDFFTKYIPVTSFTSASYAVSGDGRSFWAQLFSADGITLKGGKNNAEYSSRVRLILNSVQKTATDTFVLTLSVPSVSATGTPDSSSTRNLAVGSQNKTYTLNVGRGSFAKYALLTNRHYSSSSAEAGCASTPSNCSRITFTSNTLFSGPVHTNSNFNFQGTPYFGGEVTSAGCPGGAIKTNSSGDDYCSVTAKPGAYFYSTTWKDKSAMSPNDQAPVVSTTSGNSDPRFQGGVSWNKNFIPLPKNANNQALQAKSGGVFIDGTASNLTLQASNITLGTTSTPVQRITYTLGSSTVNLATDADKNVYLLNPTTNVWSKATQDPITGTWKQGGTGTKFTGVIYAKDGVTNLNGPARTDANNPATAPAAIAAFAQMTLASTGDIAITSDLKYQDPPCSGSNSVTNGVFNAATCTNKNAKNILGIYSSGGDIDLVSPNCKATDADGACTTTGTRPGMPKNVNIQAVLMASQGKVKVDGYDGGAADGSLGQVNLMGGIIENYYGAFGLTNGKGYGRNFVYDQRTNEGVTPPFFPTQQEWSAGLTTPIKLQQNGNQVQTAKDGT</sequence>
<keyword evidence="1" id="KW-0472">Membrane</keyword>
<gene>
    <name evidence="2" type="ORF">GCM10008959_24650</name>
</gene>
<keyword evidence="1" id="KW-1133">Transmembrane helix</keyword>
<evidence type="ECO:0000256" key="1">
    <source>
        <dbReference type="SAM" id="Phobius"/>
    </source>
</evidence>
<dbReference type="RefSeq" id="WP_189065287.1">
    <property type="nucleotide sequence ID" value="NZ_BMQM01000016.1"/>
</dbReference>
<accession>A0ABQ2RWB5</accession>
<protein>
    <recommendedName>
        <fullName evidence="4">DUF4900 domain-containing protein</fullName>
    </recommendedName>
</protein>
<keyword evidence="3" id="KW-1185">Reference proteome</keyword>
<evidence type="ECO:0000313" key="2">
    <source>
        <dbReference type="EMBL" id="GGR61732.1"/>
    </source>
</evidence>
<dbReference type="Pfam" id="PF16241">
    <property type="entry name" value="DUF4900"/>
    <property type="match status" value="1"/>
</dbReference>
<dbReference type="EMBL" id="BMQM01000016">
    <property type="protein sequence ID" value="GGR61732.1"/>
    <property type="molecule type" value="Genomic_DNA"/>
</dbReference>
<name>A0ABQ2RWB5_9DEIO</name>
<dbReference type="InterPro" id="IPR032601">
    <property type="entry name" value="DUF4900"/>
</dbReference>
<comment type="caution">
    <text evidence="2">The sequence shown here is derived from an EMBL/GenBank/DDBJ whole genome shotgun (WGS) entry which is preliminary data.</text>
</comment>
<dbReference type="Proteomes" id="UP000634308">
    <property type="component" value="Unassembled WGS sequence"/>
</dbReference>
<reference evidence="3" key="1">
    <citation type="journal article" date="2019" name="Int. J. Syst. Evol. Microbiol.">
        <title>The Global Catalogue of Microorganisms (GCM) 10K type strain sequencing project: providing services to taxonomists for standard genome sequencing and annotation.</title>
        <authorList>
            <consortium name="The Broad Institute Genomics Platform"/>
            <consortium name="The Broad Institute Genome Sequencing Center for Infectious Disease"/>
            <person name="Wu L."/>
            <person name="Ma J."/>
        </authorList>
    </citation>
    <scope>NUCLEOTIDE SEQUENCE [LARGE SCALE GENOMIC DNA]</scope>
    <source>
        <strain evidence="3">JCM 31404</strain>
    </source>
</reference>
<evidence type="ECO:0000313" key="3">
    <source>
        <dbReference type="Proteomes" id="UP000634308"/>
    </source>
</evidence>
<proteinExistence type="predicted"/>
<feature type="transmembrane region" description="Helical" evidence="1">
    <location>
        <begin position="12"/>
        <end position="35"/>
    </location>
</feature>
<keyword evidence="1" id="KW-0812">Transmembrane</keyword>